<keyword evidence="2" id="KW-0472">Membrane</keyword>
<organism evidence="3 4">
    <name type="scientific">Sarocladium strictum</name>
    <name type="common">Black bundle disease fungus</name>
    <name type="synonym">Acremonium strictum</name>
    <dbReference type="NCBI Taxonomy" id="5046"/>
    <lineage>
        <taxon>Eukaryota</taxon>
        <taxon>Fungi</taxon>
        <taxon>Dikarya</taxon>
        <taxon>Ascomycota</taxon>
        <taxon>Pezizomycotina</taxon>
        <taxon>Sordariomycetes</taxon>
        <taxon>Hypocreomycetidae</taxon>
        <taxon>Hypocreales</taxon>
        <taxon>Sarocladiaceae</taxon>
        <taxon>Sarocladium</taxon>
    </lineage>
</organism>
<keyword evidence="2" id="KW-1133">Transmembrane helix</keyword>
<dbReference type="GO" id="GO:0005739">
    <property type="term" value="C:mitochondrion"/>
    <property type="evidence" value="ECO:0007669"/>
    <property type="project" value="TreeGrafter"/>
</dbReference>
<evidence type="ECO:0000313" key="3">
    <source>
        <dbReference type="EMBL" id="KAK0383631.1"/>
    </source>
</evidence>
<name>A0AA39GAN7_SARSR</name>
<dbReference type="AlphaFoldDB" id="A0AA39GAN7"/>
<dbReference type="InterPro" id="IPR018811">
    <property type="entry name" value="MRX11"/>
</dbReference>
<accession>A0AA39GAN7</accession>
<dbReference type="Proteomes" id="UP001175261">
    <property type="component" value="Unassembled WGS sequence"/>
</dbReference>
<dbReference type="Pfam" id="PF10306">
    <property type="entry name" value="FLILHELTA"/>
    <property type="match status" value="1"/>
</dbReference>
<evidence type="ECO:0000256" key="2">
    <source>
        <dbReference type="SAM" id="Phobius"/>
    </source>
</evidence>
<keyword evidence="4" id="KW-1185">Reference proteome</keyword>
<feature type="transmembrane region" description="Helical" evidence="2">
    <location>
        <begin position="69"/>
        <end position="91"/>
    </location>
</feature>
<dbReference type="PANTHER" id="PTHR28002:SF1">
    <property type="entry name" value="MIOREX COMPLEX COMPONENT 11"/>
    <property type="match status" value="1"/>
</dbReference>
<keyword evidence="2" id="KW-0812">Transmembrane</keyword>
<sequence length="212" mass="24487">MTRLYTLKHRLCNLRPSSLRQGQMHVHPRHSSSTSTSSQASRIDRITSKLPRRLQKYTSRLRGAPVSHLVSFLILHELTAIVPLFAFFGLFHYTDLVPTAYITKHFGTYVDAGITRFERYFRRKQWFGFNQEDGREGQFIGQEASEQEKATHAEEVMRRSEGDGKYKILTEVALAYAITKAALPIRIIGSVWATPWFASVLIRVRGIFWRKT</sequence>
<protein>
    <submittedName>
        <fullName evidence="3">Uncharacterized protein</fullName>
    </submittedName>
</protein>
<feature type="region of interest" description="Disordered" evidence="1">
    <location>
        <begin position="20"/>
        <end position="42"/>
    </location>
</feature>
<dbReference type="EMBL" id="JAPDFR010000009">
    <property type="protein sequence ID" value="KAK0383631.1"/>
    <property type="molecule type" value="Genomic_DNA"/>
</dbReference>
<feature type="transmembrane region" description="Helical" evidence="2">
    <location>
        <begin position="183"/>
        <end position="202"/>
    </location>
</feature>
<comment type="caution">
    <text evidence="3">The sequence shown here is derived from an EMBL/GenBank/DDBJ whole genome shotgun (WGS) entry which is preliminary data.</text>
</comment>
<evidence type="ECO:0000313" key="4">
    <source>
        <dbReference type="Proteomes" id="UP001175261"/>
    </source>
</evidence>
<reference evidence="3" key="1">
    <citation type="submission" date="2022-10" db="EMBL/GenBank/DDBJ databases">
        <title>Determination and structural analysis of whole genome sequence of Sarocladium strictum F4-1.</title>
        <authorList>
            <person name="Hu L."/>
            <person name="Jiang Y."/>
        </authorList>
    </citation>
    <scope>NUCLEOTIDE SEQUENCE</scope>
    <source>
        <strain evidence="3">F4-1</strain>
    </source>
</reference>
<dbReference type="PANTHER" id="PTHR28002">
    <property type="entry name" value="MIOREX COMPLEX COMPONENT 11"/>
    <property type="match status" value="1"/>
</dbReference>
<evidence type="ECO:0000256" key="1">
    <source>
        <dbReference type="SAM" id="MobiDB-lite"/>
    </source>
</evidence>
<gene>
    <name evidence="3" type="ORF">NLU13_9542</name>
</gene>
<proteinExistence type="predicted"/>